<evidence type="ECO:0000259" key="5">
    <source>
        <dbReference type="Pfam" id="PF13579"/>
    </source>
</evidence>
<feature type="domain" description="Glycosyl transferase family 1" evidence="4">
    <location>
        <begin position="166"/>
        <end position="321"/>
    </location>
</feature>
<evidence type="ECO:0000313" key="6">
    <source>
        <dbReference type="EMBL" id="THE64435.1"/>
    </source>
</evidence>
<dbReference type="AlphaFoldDB" id="A0A4S3TMY5"/>
<dbReference type="EMBL" id="RBZW01000032">
    <property type="protein sequence ID" value="THE64435.1"/>
    <property type="molecule type" value="Genomic_DNA"/>
</dbReference>
<evidence type="ECO:0000256" key="1">
    <source>
        <dbReference type="ARBA" id="ARBA00022676"/>
    </source>
</evidence>
<feature type="domain" description="Glycosyltransferase subfamily 4-like N-terminal" evidence="5">
    <location>
        <begin position="29"/>
        <end position="156"/>
    </location>
</feature>
<dbReference type="RefSeq" id="WP_141465001.1">
    <property type="nucleotide sequence ID" value="NZ_RBZW01000032.1"/>
</dbReference>
<keyword evidence="7" id="KW-1185">Reference proteome</keyword>
<dbReference type="SUPFAM" id="SSF53756">
    <property type="entry name" value="UDP-Glycosyltransferase/glycogen phosphorylase"/>
    <property type="match status" value="1"/>
</dbReference>
<dbReference type="InterPro" id="IPR028098">
    <property type="entry name" value="Glyco_trans_4-like_N"/>
</dbReference>
<dbReference type="Gene3D" id="3.40.50.2000">
    <property type="entry name" value="Glycogen Phosphorylase B"/>
    <property type="match status" value="2"/>
</dbReference>
<dbReference type="PANTHER" id="PTHR12526:SF510">
    <property type="entry name" value="D-INOSITOL 3-PHOSPHATE GLYCOSYLTRANSFERASE"/>
    <property type="match status" value="1"/>
</dbReference>
<accession>A0A4S3TMY5</accession>
<dbReference type="PANTHER" id="PTHR12526">
    <property type="entry name" value="GLYCOSYLTRANSFERASE"/>
    <property type="match status" value="1"/>
</dbReference>
<comment type="caution">
    <text evidence="6">The sequence shown here is derived from an EMBL/GenBank/DDBJ whole genome shotgun (WGS) entry which is preliminary data.</text>
</comment>
<keyword evidence="3" id="KW-0812">Transmembrane</keyword>
<name>A0A4S3TMY5_9EURY</name>
<keyword evidence="1" id="KW-0328">Glycosyltransferase</keyword>
<dbReference type="Pfam" id="PF13579">
    <property type="entry name" value="Glyco_trans_4_4"/>
    <property type="match status" value="1"/>
</dbReference>
<reference evidence="6 7" key="1">
    <citation type="submission" date="2018-10" db="EMBL/GenBank/DDBJ databases">
        <title>Natronolimnobius sp. XQ-INN 246 isolated from Inner Mongolia Autonomous Region of China.</title>
        <authorList>
            <person name="Xue Q."/>
        </authorList>
    </citation>
    <scope>NUCLEOTIDE SEQUENCE [LARGE SCALE GENOMIC DNA]</scope>
    <source>
        <strain evidence="6 7">XQ-INN 246</strain>
    </source>
</reference>
<dbReference type="Pfam" id="PF00534">
    <property type="entry name" value="Glycos_transf_1"/>
    <property type="match status" value="1"/>
</dbReference>
<keyword evidence="3" id="KW-1133">Transmembrane helix</keyword>
<gene>
    <name evidence="6" type="ORF">D8Y22_12370</name>
</gene>
<evidence type="ECO:0000313" key="7">
    <source>
        <dbReference type="Proteomes" id="UP000318864"/>
    </source>
</evidence>
<feature type="transmembrane region" description="Helical" evidence="3">
    <location>
        <begin position="80"/>
        <end position="99"/>
    </location>
</feature>
<evidence type="ECO:0000259" key="4">
    <source>
        <dbReference type="Pfam" id="PF00534"/>
    </source>
</evidence>
<keyword evidence="2 6" id="KW-0808">Transferase</keyword>
<organism evidence="6 7">
    <name type="scientific">Salinadaptatus halalkaliphilus</name>
    <dbReference type="NCBI Taxonomy" id="2419781"/>
    <lineage>
        <taxon>Archaea</taxon>
        <taxon>Methanobacteriati</taxon>
        <taxon>Methanobacteriota</taxon>
        <taxon>Stenosarchaea group</taxon>
        <taxon>Halobacteria</taxon>
        <taxon>Halobacteriales</taxon>
        <taxon>Natrialbaceae</taxon>
        <taxon>Salinadaptatus</taxon>
    </lineage>
</organism>
<dbReference type="GO" id="GO:0016757">
    <property type="term" value="F:glycosyltransferase activity"/>
    <property type="evidence" value="ECO:0007669"/>
    <property type="project" value="UniProtKB-KW"/>
</dbReference>
<evidence type="ECO:0000256" key="3">
    <source>
        <dbReference type="SAM" id="Phobius"/>
    </source>
</evidence>
<dbReference type="Proteomes" id="UP000318864">
    <property type="component" value="Unassembled WGS sequence"/>
</dbReference>
<dbReference type="InterPro" id="IPR001296">
    <property type="entry name" value="Glyco_trans_1"/>
</dbReference>
<proteinExistence type="predicted"/>
<keyword evidence="3" id="KW-0472">Membrane</keyword>
<sequence>MSTTTKTLVLCGFVNFPKKVDTHVKPLALTADTTVVCASPGSPDPHIRYKRAPTIGVRILDVLLILLIGLSTAVRDDYDLIVSFSLIPYGIFAFVIGTVTRTPTHLGIIGGDVDGHAQNWYGPAIKWWFRRFDVVTVAGHDYADRLAEYGVDPDRIWRVFHPIDDAYRESTPVADPEYDILWLGRISPEKDPYLFIDTLTELHRRSVEFSAVLVGSGPLESDIRALISRRGLEDHVELAGWTDEQLEYYRNSRVYVLTSTREMMPLTVIEAITVGIPVVVPPLGGIPDIVDDGENGYLVPDGNPGAYADRIERVLRGEDCRLERSPKTRWVEDAGSYEAVSRSWEEILATLNH</sequence>
<protein>
    <submittedName>
        <fullName evidence="6">Glycosyltransferase</fullName>
    </submittedName>
</protein>
<evidence type="ECO:0000256" key="2">
    <source>
        <dbReference type="ARBA" id="ARBA00022679"/>
    </source>
</evidence>
<feature type="transmembrane region" description="Helical" evidence="3">
    <location>
        <begin position="55"/>
        <end position="74"/>
    </location>
</feature>